<proteinExistence type="inferred from homology"/>
<feature type="region of interest" description="Disordered" evidence="5">
    <location>
        <begin position="1"/>
        <end position="20"/>
    </location>
</feature>
<dbReference type="RefSeq" id="WP_080713589.1">
    <property type="nucleotide sequence ID" value="NZ_CCYU01000057.1"/>
</dbReference>
<dbReference type="InterPro" id="IPR000209">
    <property type="entry name" value="Peptidase_S8/S53_dom"/>
</dbReference>
<evidence type="ECO:0000256" key="3">
    <source>
        <dbReference type="ARBA" id="ARBA00022825"/>
    </source>
</evidence>
<dbReference type="AlphaFoldDB" id="A0A2C8B6T2"/>
<evidence type="ECO:0000313" key="9">
    <source>
        <dbReference type="EMBL" id="SCQ82378.1"/>
    </source>
</evidence>
<dbReference type="GO" id="GO:0004252">
    <property type="term" value="F:serine-type endopeptidase activity"/>
    <property type="evidence" value="ECO:0007669"/>
    <property type="project" value="UniProtKB-UniRule"/>
</dbReference>
<comment type="similarity">
    <text evidence="4">Belongs to the peptidase S8 family.</text>
</comment>
<name>A0A2C8B6T2_9ACTN</name>
<feature type="active site" description="Charge relay system" evidence="4">
    <location>
        <position position="330"/>
    </location>
</feature>
<accession>A0A2C8B6T2</accession>
<dbReference type="InterPro" id="IPR015500">
    <property type="entry name" value="Peptidase_S8_subtilisin-rel"/>
</dbReference>
<protein>
    <submittedName>
        <fullName evidence="9">Thermostable alkaline protease</fullName>
    </submittedName>
</protein>
<reference evidence="8" key="1">
    <citation type="submission" date="2016-05" db="EMBL/GenBank/DDBJ databases">
        <authorList>
            <person name="Lavstsen T."/>
            <person name="Jespersen J.S."/>
        </authorList>
    </citation>
    <scope>NUCLEOTIDE SEQUENCE</scope>
    <source>
        <strain evidence="8">PFRJS10</strain>
    </source>
</reference>
<dbReference type="GO" id="GO:0006508">
    <property type="term" value="P:proteolysis"/>
    <property type="evidence" value="ECO:0007669"/>
    <property type="project" value="UniProtKB-KW"/>
</dbReference>
<sequence>MDGWMHRIGSARRARTGRSRGGRRLAGRVLAALCALTVGLSSSAIARADDGLWYLDQFGVRDAHAQGLDGSGVTISVIDSPLVSDYPALSDANISYDTVPQSTRAPGGRSEGYDACYQNGQKIVASFKSGQAMDPDAPGDPIFITHGTEMTSRIVGNGKGYGSDPGFEGIAPRAAVKFFANSGGIGSGDVADNSCEGPDGSALGTDLATTGLGIARAVGAGARVVSMSFLTSVDADDYPGFLSALQHGVIMVSARDNSQEPGLPDMVGDPSRLTGLPGLVTVNSIGPSGPLAPSSDTTDGSVAILSPGNEVLIAPAMDTRVLDVANGGTSSAVANLSGMLTLALQKWPDATGNQIMQSLVANTRDSDGTATLDEGHERGFGVVDLTKLLAVDPTGYPDVNPILDQEVTRAAEHGETADMYDAQCAADSAQTTEYQFGDVTMKVPCQAGQFKQELVRQQDAWAAVQQCRADGGADCMRLSATNTAPAVSKQAGAVQAPAAPVRTSTHAGVWVAAATGALAVVAVATGGVILHRRRRSSH</sequence>
<feature type="active site" description="Charge relay system" evidence="4">
    <location>
        <position position="79"/>
    </location>
</feature>
<keyword evidence="2 4" id="KW-0378">Hydrolase</keyword>
<evidence type="ECO:0000256" key="6">
    <source>
        <dbReference type="SAM" id="Phobius"/>
    </source>
</evidence>
<feature type="active site" description="Charge relay system" evidence="4">
    <location>
        <position position="146"/>
    </location>
</feature>
<feature type="transmembrane region" description="Helical" evidence="6">
    <location>
        <begin position="507"/>
        <end position="530"/>
    </location>
</feature>
<reference evidence="9 10" key="2">
    <citation type="submission" date="2016-09" db="EMBL/GenBank/DDBJ databases">
        <authorList>
            <person name="Laine KS P."/>
        </authorList>
    </citation>
    <scope>NUCLEOTIDE SEQUENCE [LARGE SCALE GENOMIC DNA]</scope>
    <source>
        <strain evidence="9">PFRJS-23</strain>
    </source>
</reference>
<evidence type="ECO:0000313" key="10">
    <source>
        <dbReference type="Proteomes" id="UP000250080"/>
    </source>
</evidence>
<feature type="domain" description="Peptidase S8/S53" evidence="7">
    <location>
        <begin position="70"/>
        <end position="374"/>
    </location>
</feature>
<dbReference type="SUPFAM" id="SSF52743">
    <property type="entry name" value="Subtilisin-like"/>
    <property type="match status" value="1"/>
</dbReference>
<evidence type="ECO:0000259" key="7">
    <source>
        <dbReference type="Pfam" id="PF00082"/>
    </source>
</evidence>
<feature type="compositionally biased region" description="Basic residues" evidence="5">
    <location>
        <begin position="9"/>
        <end position="20"/>
    </location>
</feature>
<dbReference type="OrthoDB" id="3721816at2"/>
<dbReference type="CDD" id="cd00306">
    <property type="entry name" value="Peptidases_S8_S53"/>
    <property type="match status" value="1"/>
</dbReference>
<keyword evidence="1 4" id="KW-0645">Protease</keyword>
<keyword evidence="3 4" id="KW-0720">Serine protease</keyword>
<evidence type="ECO:0000256" key="5">
    <source>
        <dbReference type="SAM" id="MobiDB-lite"/>
    </source>
</evidence>
<dbReference type="Proteomes" id="UP000250080">
    <property type="component" value="Chromosome I"/>
</dbReference>
<evidence type="ECO:0000256" key="1">
    <source>
        <dbReference type="ARBA" id="ARBA00022670"/>
    </source>
</evidence>
<keyword evidence="6" id="KW-0472">Membrane</keyword>
<dbReference type="PROSITE" id="PS51892">
    <property type="entry name" value="SUBTILASE"/>
    <property type="match status" value="1"/>
</dbReference>
<organism evidence="9 10">
    <name type="scientific">Propionibacterium freudenreichii</name>
    <dbReference type="NCBI Taxonomy" id="1744"/>
    <lineage>
        <taxon>Bacteria</taxon>
        <taxon>Bacillati</taxon>
        <taxon>Actinomycetota</taxon>
        <taxon>Actinomycetes</taxon>
        <taxon>Propionibacteriales</taxon>
        <taxon>Propionibacteriaceae</taxon>
        <taxon>Propionibacterium</taxon>
    </lineage>
</organism>
<dbReference type="Gene3D" id="3.40.50.200">
    <property type="entry name" value="Peptidase S8/S53 domain"/>
    <property type="match status" value="1"/>
</dbReference>
<keyword evidence="6" id="KW-0812">Transmembrane</keyword>
<evidence type="ECO:0000313" key="8">
    <source>
        <dbReference type="EMBL" id="SBN39817.1"/>
    </source>
</evidence>
<keyword evidence="6" id="KW-1133">Transmembrane helix</keyword>
<dbReference type="PRINTS" id="PR00723">
    <property type="entry name" value="SUBTILISIN"/>
</dbReference>
<dbReference type="InterPro" id="IPR036852">
    <property type="entry name" value="Peptidase_S8/S53_dom_sf"/>
</dbReference>
<evidence type="ECO:0000256" key="4">
    <source>
        <dbReference type="PROSITE-ProRule" id="PRU01240"/>
    </source>
</evidence>
<evidence type="ECO:0000256" key="2">
    <source>
        <dbReference type="ARBA" id="ARBA00022801"/>
    </source>
</evidence>
<dbReference type="EMBL" id="LT576035">
    <property type="protein sequence ID" value="SBN39817.1"/>
    <property type="molecule type" value="Genomic_DNA"/>
</dbReference>
<dbReference type="EMBL" id="LT618793">
    <property type="protein sequence ID" value="SCQ82378.1"/>
    <property type="molecule type" value="Genomic_DNA"/>
</dbReference>
<gene>
    <name evidence="8" type="ORF">PFR_JS10_2174</name>
    <name evidence="9" type="ORF">PFR_JS23_2195</name>
</gene>
<dbReference type="Pfam" id="PF00082">
    <property type="entry name" value="Peptidase_S8"/>
    <property type="match status" value="1"/>
</dbReference>